<feature type="chain" id="PRO_5014385276" evidence="1">
    <location>
        <begin position="16"/>
        <end position="236"/>
    </location>
</feature>
<dbReference type="OrthoDB" id="413885at2759"/>
<organism evidence="3 4">
    <name type="scientific">Hyaloscypha variabilis (strain UAMH 11265 / GT02V1 / F)</name>
    <name type="common">Meliniomyces variabilis</name>
    <dbReference type="NCBI Taxonomy" id="1149755"/>
    <lineage>
        <taxon>Eukaryota</taxon>
        <taxon>Fungi</taxon>
        <taxon>Dikarya</taxon>
        <taxon>Ascomycota</taxon>
        <taxon>Pezizomycotina</taxon>
        <taxon>Leotiomycetes</taxon>
        <taxon>Helotiales</taxon>
        <taxon>Hyaloscyphaceae</taxon>
        <taxon>Hyaloscypha</taxon>
        <taxon>Hyaloscypha variabilis</taxon>
    </lineage>
</organism>
<dbReference type="Pfam" id="PF16010">
    <property type="entry name" value="CDH-cyt"/>
    <property type="match status" value="1"/>
</dbReference>
<proteinExistence type="predicted"/>
<dbReference type="Proteomes" id="UP000235786">
    <property type="component" value="Unassembled WGS sequence"/>
</dbReference>
<dbReference type="AlphaFoldDB" id="A0A2J6RL38"/>
<dbReference type="PANTHER" id="PTHR47797">
    <property type="entry name" value="DEHYDROGENASE, PUTATIVE (AFU_ORTHOLOGUE AFUA_8G05805)-RELATED"/>
    <property type="match status" value="1"/>
</dbReference>
<feature type="signal peptide" evidence="1">
    <location>
        <begin position="1"/>
        <end position="15"/>
    </location>
</feature>
<evidence type="ECO:0000256" key="1">
    <source>
        <dbReference type="SAM" id="SignalP"/>
    </source>
</evidence>
<reference evidence="3 4" key="1">
    <citation type="submission" date="2016-04" db="EMBL/GenBank/DDBJ databases">
        <title>A degradative enzymes factory behind the ericoid mycorrhizal symbiosis.</title>
        <authorList>
            <consortium name="DOE Joint Genome Institute"/>
            <person name="Martino E."/>
            <person name="Morin E."/>
            <person name="Grelet G."/>
            <person name="Kuo A."/>
            <person name="Kohler A."/>
            <person name="Daghino S."/>
            <person name="Barry K."/>
            <person name="Choi C."/>
            <person name="Cichocki N."/>
            <person name="Clum A."/>
            <person name="Copeland A."/>
            <person name="Hainaut M."/>
            <person name="Haridas S."/>
            <person name="Labutti K."/>
            <person name="Lindquist E."/>
            <person name="Lipzen A."/>
            <person name="Khouja H.-R."/>
            <person name="Murat C."/>
            <person name="Ohm R."/>
            <person name="Olson A."/>
            <person name="Spatafora J."/>
            <person name="Veneault-Fourrey C."/>
            <person name="Henrissat B."/>
            <person name="Grigoriev I."/>
            <person name="Martin F."/>
            <person name="Perotto S."/>
        </authorList>
    </citation>
    <scope>NUCLEOTIDE SEQUENCE [LARGE SCALE GENOMIC DNA]</scope>
    <source>
        <strain evidence="3 4">F</strain>
    </source>
</reference>
<dbReference type="PANTHER" id="PTHR47797:SF5">
    <property type="entry name" value="CELLOBIOSE DEHYDROGENASE CYTOCHROME DOMAIN-CONTAINING PROTEIN"/>
    <property type="match status" value="1"/>
</dbReference>
<protein>
    <submittedName>
        <fullName evidence="3">Iron reductase domain protein</fullName>
    </submittedName>
</protein>
<dbReference type="CDD" id="cd09630">
    <property type="entry name" value="CDH_like_cytochrome"/>
    <property type="match status" value="1"/>
</dbReference>
<dbReference type="EMBL" id="KZ613947">
    <property type="protein sequence ID" value="PMD39207.1"/>
    <property type="molecule type" value="Genomic_DNA"/>
</dbReference>
<accession>A0A2J6RL38</accession>
<sequence length="236" mass="25259">MRWSLGITWAAAALGIGLKMYPSHRTSLTQPPASRAQAADSKVYRDAETGFTFTEYAAEYDIGSSIMFRIALPEPVNVTNYDVVLQVVAPKDVGWAGLAWGGSMLDCPLTVSWANGQTLIISSRYAPQHAMPPTYSGASYTILKTGTHVNSTHWQFTAKCTGCAYFSTGGSTKTQLSPTGVNRLAWAAATGGVKPSNPSSNTSTLNVHDVYNYWSHDFSQAGNSNFGSLVSKDAGK</sequence>
<evidence type="ECO:0000313" key="4">
    <source>
        <dbReference type="Proteomes" id="UP000235786"/>
    </source>
</evidence>
<gene>
    <name evidence="3" type="ORF">L207DRAFT_530643</name>
</gene>
<dbReference type="SUPFAM" id="SSF49344">
    <property type="entry name" value="CBD9-like"/>
    <property type="match status" value="1"/>
</dbReference>
<name>A0A2J6RL38_HYAVF</name>
<dbReference type="InterPro" id="IPR015920">
    <property type="entry name" value="Cellobiose_DH-like_cyt"/>
</dbReference>
<evidence type="ECO:0000313" key="3">
    <source>
        <dbReference type="EMBL" id="PMD39207.1"/>
    </source>
</evidence>
<keyword evidence="4" id="KW-1185">Reference proteome</keyword>
<dbReference type="Gene3D" id="2.60.40.1210">
    <property type="entry name" value="Cellobiose dehydrogenase, cytochrome domain"/>
    <property type="match status" value="1"/>
</dbReference>
<keyword evidence="1" id="KW-0732">Signal</keyword>
<evidence type="ECO:0000259" key="2">
    <source>
        <dbReference type="Pfam" id="PF16010"/>
    </source>
</evidence>
<feature type="domain" description="Cellobiose dehydrogenase-like cytochrome" evidence="2">
    <location>
        <begin position="44"/>
        <end position="226"/>
    </location>
</feature>